<feature type="domain" description="DUF4123" evidence="1">
    <location>
        <begin position="5"/>
        <end position="113"/>
    </location>
</feature>
<comment type="caution">
    <text evidence="2">The sequence shown here is derived from an EMBL/GenBank/DDBJ whole genome shotgun (WGS) entry which is preliminary data.</text>
</comment>
<sequence length="181" mass="20138">MSSTWMMIDGKLNPQAMQSLYTQGMAEEVRPILLGTPYAPIAASGPLLARIGDDSQLHEHWRANESPALHAWCLNSSLPALSLVAHWRRRLLLQGPQGRRLWLRYADARVITRGLAHAVFPRGFWHATTSLQLAANQGACSLLPEPDWEEPSTPTMTPHFSLGEQQLALLSPLSRTQEMPT</sequence>
<dbReference type="PATRIC" id="fig|1121939.11.peg.3066"/>
<organism evidence="2 3">
    <name type="scientific">Litchfieldella anticariensis (strain DSM 16096 / CECT 5854 / CIP 108499 / LMG 22089 / FP35)</name>
    <name type="common">Halomonas anticariensis</name>
    <dbReference type="NCBI Taxonomy" id="1121939"/>
    <lineage>
        <taxon>Bacteria</taxon>
        <taxon>Pseudomonadati</taxon>
        <taxon>Pseudomonadota</taxon>
        <taxon>Gammaproteobacteria</taxon>
        <taxon>Oceanospirillales</taxon>
        <taxon>Halomonadaceae</taxon>
        <taxon>Litchfieldella</taxon>
    </lineage>
</organism>
<dbReference type="OrthoDB" id="6163489at2"/>
<evidence type="ECO:0000313" key="2">
    <source>
        <dbReference type="EMBL" id="EPC01414.1"/>
    </source>
</evidence>
<dbReference type="STRING" id="1121939.L861_05085"/>
<evidence type="ECO:0000313" key="3">
    <source>
        <dbReference type="Proteomes" id="UP000014463"/>
    </source>
</evidence>
<evidence type="ECO:0000259" key="1">
    <source>
        <dbReference type="Pfam" id="PF13503"/>
    </source>
</evidence>
<dbReference type="Pfam" id="PF13503">
    <property type="entry name" value="DUF4123"/>
    <property type="match status" value="1"/>
</dbReference>
<dbReference type="Proteomes" id="UP000014463">
    <property type="component" value="Unassembled WGS sequence"/>
</dbReference>
<name>S2L198_LITA3</name>
<gene>
    <name evidence="2" type="ORF">L861_05085</name>
</gene>
<protein>
    <recommendedName>
        <fullName evidence="1">DUF4123 domain-containing protein</fullName>
    </recommendedName>
</protein>
<accession>S2L198</accession>
<dbReference type="RefSeq" id="WP_016417586.1">
    <property type="nucleotide sequence ID" value="NZ_KE332392.1"/>
</dbReference>
<proteinExistence type="predicted"/>
<dbReference type="InterPro" id="IPR025391">
    <property type="entry name" value="DUF4123"/>
</dbReference>
<dbReference type="eggNOG" id="ENOG5034BMS">
    <property type="taxonomic scope" value="Bacteria"/>
</dbReference>
<dbReference type="EMBL" id="ASTJ01000035">
    <property type="protein sequence ID" value="EPC01414.1"/>
    <property type="molecule type" value="Genomic_DNA"/>
</dbReference>
<reference evidence="2 3" key="1">
    <citation type="journal article" date="2013" name="Genome Announc.">
        <title>Draft genome sequence of the moderately halophilic gammaproteobacterium Halomonas anticariensis FP35.</title>
        <authorList>
            <person name="Tahrioui A."/>
            <person name="Quesada E."/>
            <person name="Llamas I."/>
        </authorList>
    </citation>
    <scope>NUCLEOTIDE SEQUENCE [LARGE SCALE GENOMIC DNA]</scope>
    <source>
        <strain evidence="3">DSM 16096 / CECT 5854 / LMG 22089 / FP35</strain>
    </source>
</reference>
<keyword evidence="3" id="KW-1185">Reference proteome</keyword>
<dbReference type="AlphaFoldDB" id="S2L198"/>